<feature type="domain" description="Solute-binding protein family 5" evidence="5">
    <location>
        <begin position="110"/>
        <end position="477"/>
    </location>
</feature>
<dbReference type="SUPFAM" id="SSF53850">
    <property type="entry name" value="Periplasmic binding protein-like II"/>
    <property type="match status" value="1"/>
</dbReference>
<evidence type="ECO:0000313" key="6">
    <source>
        <dbReference type="EMBL" id="MFC3613769.1"/>
    </source>
</evidence>
<dbReference type="Pfam" id="PF00496">
    <property type="entry name" value="SBP_bac_5"/>
    <property type="match status" value="1"/>
</dbReference>
<sequence>MPMSPDRPMRIPDHIHSSAKTARSAGCEVSRREFLATATSFGVGAAAAYGMLGVARPAAAQGTPEMGGTVRIQQEIVTLRDPRKFDFNSLANFTRGWLEYLVEYNSDGTFTPSLLESWEINDDATEYTLKVRPGVTWNNGDPFTSADVARNIEGWCDSTVEANSMAIRFGTIVDEDTGKMLDGAVTTPDELTVRIVLPRPDISLIASMADYPAAIVHESFKENDMLENPIGTGPYLPEFYSVGEAWALNRNTDHTWWNEGNGAWMDRIEGIDFGSDPSAHFAGAESDEFDVTYDTEGDFIPAFDQLDGWTKHTVTTGAVVLARPNQQAEVNGVTPYGDARVRRALALAVDNAAVLELAYNDLGAVGENHHVSPVHPDYADIGPAEYDPEKALALLEEAGMADFEHELISLDAAFWKATADAIAAQLRDAGIPIKRTVIPSSSFWNDWAKYPFSVTNWNHRPLGIQTYALAYVSGKSWNESGFANAEFDALVEKALATPDVEARRAIMEQLEQIMVDEGVIIQPYFRGLANHAKSNLNGAGIHVSQEMKPQYMFWSA</sequence>
<evidence type="ECO:0000256" key="1">
    <source>
        <dbReference type="ARBA" id="ARBA00004418"/>
    </source>
</evidence>
<dbReference type="PANTHER" id="PTHR30290">
    <property type="entry name" value="PERIPLASMIC BINDING COMPONENT OF ABC TRANSPORTER"/>
    <property type="match status" value="1"/>
</dbReference>
<comment type="caution">
    <text evidence="6">The sequence shown here is derived from an EMBL/GenBank/DDBJ whole genome shotgun (WGS) entry which is preliminary data.</text>
</comment>
<dbReference type="Proteomes" id="UP001595629">
    <property type="component" value="Unassembled WGS sequence"/>
</dbReference>
<keyword evidence="3" id="KW-0813">Transport</keyword>
<proteinExistence type="inferred from homology"/>
<dbReference type="CDD" id="cd08503">
    <property type="entry name" value="PBP2_NikA_DppA_OppA_like_17"/>
    <property type="match status" value="1"/>
</dbReference>
<gene>
    <name evidence="6" type="ORF">ACFORG_08370</name>
</gene>
<evidence type="ECO:0000256" key="3">
    <source>
        <dbReference type="ARBA" id="ARBA00022448"/>
    </source>
</evidence>
<evidence type="ECO:0000256" key="4">
    <source>
        <dbReference type="ARBA" id="ARBA00022729"/>
    </source>
</evidence>
<organism evidence="6 7">
    <name type="scientific">Lutimaribacter marinistellae</name>
    <dbReference type="NCBI Taxonomy" id="1820329"/>
    <lineage>
        <taxon>Bacteria</taxon>
        <taxon>Pseudomonadati</taxon>
        <taxon>Pseudomonadota</taxon>
        <taxon>Alphaproteobacteria</taxon>
        <taxon>Rhodobacterales</taxon>
        <taxon>Roseobacteraceae</taxon>
        <taxon>Lutimaribacter</taxon>
    </lineage>
</organism>
<dbReference type="InterPro" id="IPR039424">
    <property type="entry name" value="SBP_5"/>
</dbReference>
<protein>
    <submittedName>
        <fullName evidence="6">ABC transporter substrate-binding protein</fullName>
    </submittedName>
</protein>
<evidence type="ECO:0000256" key="2">
    <source>
        <dbReference type="ARBA" id="ARBA00005695"/>
    </source>
</evidence>
<accession>A0ABV7TDV5</accession>
<comment type="subcellular location">
    <subcellularLocation>
        <location evidence="1">Periplasm</location>
    </subcellularLocation>
</comment>
<keyword evidence="4" id="KW-0732">Signal</keyword>
<evidence type="ECO:0000313" key="7">
    <source>
        <dbReference type="Proteomes" id="UP001595629"/>
    </source>
</evidence>
<dbReference type="InterPro" id="IPR000914">
    <property type="entry name" value="SBP_5_dom"/>
</dbReference>
<dbReference type="EMBL" id="JBHRXI010000008">
    <property type="protein sequence ID" value="MFC3613769.1"/>
    <property type="molecule type" value="Genomic_DNA"/>
</dbReference>
<dbReference type="PANTHER" id="PTHR30290:SF9">
    <property type="entry name" value="OLIGOPEPTIDE-BINDING PROTEIN APPA"/>
    <property type="match status" value="1"/>
</dbReference>
<dbReference type="Gene3D" id="3.10.105.10">
    <property type="entry name" value="Dipeptide-binding Protein, Domain 3"/>
    <property type="match status" value="1"/>
</dbReference>
<dbReference type="InterPro" id="IPR030678">
    <property type="entry name" value="Peptide/Ni-bd"/>
</dbReference>
<name>A0ABV7TDV5_9RHOB</name>
<dbReference type="PIRSF" id="PIRSF002741">
    <property type="entry name" value="MppA"/>
    <property type="match status" value="1"/>
</dbReference>
<dbReference type="RefSeq" id="WP_386734961.1">
    <property type="nucleotide sequence ID" value="NZ_JBHRXI010000008.1"/>
</dbReference>
<keyword evidence="7" id="KW-1185">Reference proteome</keyword>
<dbReference type="PROSITE" id="PS51318">
    <property type="entry name" value="TAT"/>
    <property type="match status" value="1"/>
</dbReference>
<reference evidence="7" key="1">
    <citation type="journal article" date="2019" name="Int. J. Syst. Evol. Microbiol.">
        <title>The Global Catalogue of Microorganisms (GCM) 10K type strain sequencing project: providing services to taxonomists for standard genome sequencing and annotation.</title>
        <authorList>
            <consortium name="The Broad Institute Genomics Platform"/>
            <consortium name="The Broad Institute Genome Sequencing Center for Infectious Disease"/>
            <person name="Wu L."/>
            <person name="Ma J."/>
        </authorList>
    </citation>
    <scope>NUCLEOTIDE SEQUENCE [LARGE SCALE GENOMIC DNA]</scope>
    <source>
        <strain evidence="7">KCTC 42911</strain>
    </source>
</reference>
<comment type="similarity">
    <text evidence="2">Belongs to the bacterial solute-binding protein 5 family.</text>
</comment>
<dbReference type="InterPro" id="IPR006311">
    <property type="entry name" value="TAT_signal"/>
</dbReference>
<evidence type="ECO:0000259" key="5">
    <source>
        <dbReference type="Pfam" id="PF00496"/>
    </source>
</evidence>
<dbReference type="Gene3D" id="3.40.190.10">
    <property type="entry name" value="Periplasmic binding protein-like II"/>
    <property type="match status" value="1"/>
</dbReference>